<organism evidence="2 3">
    <name type="scientific">Exiguobacterium oxidotolerans</name>
    <dbReference type="NCBI Taxonomy" id="223958"/>
    <lineage>
        <taxon>Bacteria</taxon>
        <taxon>Bacillati</taxon>
        <taxon>Bacillota</taxon>
        <taxon>Bacilli</taxon>
        <taxon>Bacillales</taxon>
        <taxon>Bacillales Family XII. Incertae Sedis</taxon>
        <taxon>Exiguobacterium</taxon>
    </lineage>
</organism>
<dbReference type="RefSeq" id="WP_201302327.1">
    <property type="nucleotide sequence ID" value="NZ_LR732308.1"/>
</dbReference>
<dbReference type="Proteomes" id="UP000439752">
    <property type="component" value="Unassembled WGS sequence"/>
</dbReference>
<reference evidence="2 3" key="1">
    <citation type="submission" date="2019-10" db="EMBL/GenBank/DDBJ databases">
        <authorList>
            <person name="Karimi E."/>
        </authorList>
    </citation>
    <scope>NUCLEOTIDE SEQUENCE [LARGE SCALE GENOMIC DNA]</scope>
    <source>
        <strain evidence="2">Exiguobacterium sp. 9Y</strain>
    </source>
</reference>
<feature type="domain" description="DUF6440" evidence="1">
    <location>
        <begin position="5"/>
        <end position="55"/>
    </location>
</feature>
<accession>A0A653IHU8</accession>
<gene>
    <name evidence="2" type="ORF">EXIGUO9Y_80058</name>
</gene>
<evidence type="ECO:0000313" key="2">
    <source>
        <dbReference type="EMBL" id="VWX38730.1"/>
    </source>
</evidence>
<protein>
    <recommendedName>
        <fullName evidence="1">DUF6440 domain-containing protein</fullName>
    </recommendedName>
</protein>
<sequence length="57" mass="6249">MRDKRFVLKSKQHLSGGIIKIVVDTQTGVNYVMTSGLGMSGMTPLLDQDGKVVVDKR</sequence>
<evidence type="ECO:0000259" key="1">
    <source>
        <dbReference type="Pfam" id="PF20037"/>
    </source>
</evidence>
<dbReference type="EMBL" id="CABWKQ010000058">
    <property type="protein sequence ID" value="VWX38730.1"/>
    <property type="molecule type" value="Genomic_DNA"/>
</dbReference>
<dbReference type="AlphaFoldDB" id="A0A653IHU8"/>
<proteinExistence type="predicted"/>
<keyword evidence="3" id="KW-1185">Reference proteome</keyword>
<name>A0A653IHU8_9BACL</name>
<dbReference type="Pfam" id="PF20037">
    <property type="entry name" value="DUF6440"/>
    <property type="match status" value="1"/>
</dbReference>
<dbReference type="InterPro" id="IPR045515">
    <property type="entry name" value="DUF6440"/>
</dbReference>
<evidence type="ECO:0000313" key="3">
    <source>
        <dbReference type="Proteomes" id="UP000439752"/>
    </source>
</evidence>